<organism evidence="3 4">
    <name type="scientific">Microseira wollei NIES-4236</name>
    <dbReference type="NCBI Taxonomy" id="2530354"/>
    <lineage>
        <taxon>Bacteria</taxon>
        <taxon>Bacillati</taxon>
        <taxon>Cyanobacteriota</taxon>
        <taxon>Cyanophyceae</taxon>
        <taxon>Oscillatoriophycideae</taxon>
        <taxon>Aerosakkonematales</taxon>
        <taxon>Aerosakkonemataceae</taxon>
        <taxon>Microseira</taxon>
    </lineage>
</organism>
<feature type="chain" id="PRO_5043988385" evidence="1">
    <location>
        <begin position="22"/>
        <end position="300"/>
    </location>
</feature>
<name>A0AAV3XCS0_9CYAN</name>
<keyword evidence="1" id="KW-0732">Signal</keyword>
<dbReference type="Pfam" id="PF04069">
    <property type="entry name" value="OpuAC"/>
    <property type="match status" value="1"/>
</dbReference>
<dbReference type="GO" id="GO:0022857">
    <property type="term" value="F:transmembrane transporter activity"/>
    <property type="evidence" value="ECO:0007669"/>
    <property type="project" value="InterPro"/>
</dbReference>
<evidence type="ECO:0000256" key="1">
    <source>
        <dbReference type="SAM" id="SignalP"/>
    </source>
</evidence>
<feature type="domain" description="ABC-type glycine betaine transport system substrate-binding" evidence="2">
    <location>
        <begin position="30"/>
        <end position="293"/>
    </location>
</feature>
<comment type="caution">
    <text evidence="3">The sequence shown here is derived from an EMBL/GenBank/DDBJ whole genome shotgun (WGS) entry which is preliminary data.</text>
</comment>
<accession>A0AAV3XCS0</accession>
<reference evidence="3" key="1">
    <citation type="submission" date="2019-10" db="EMBL/GenBank/DDBJ databases">
        <title>Draft genome sequece of Microseira wollei NIES-4236.</title>
        <authorList>
            <person name="Yamaguchi H."/>
            <person name="Suzuki S."/>
            <person name="Kawachi M."/>
        </authorList>
    </citation>
    <scope>NUCLEOTIDE SEQUENCE</scope>
    <source>
        <strain evidence="3">NIES-4236</strain>
    </source>
</reference>
<dbReference type="PROSITE" id="PS51257">
    <property type="entry name" value="PROKAR_LIPOPROTEIN"/>
    <property type="match status" value="1"/>
</dbReference>
<protein>
    <submittedName>
        <fullName evidence="3">Substrate-binding region of ABC-type glycine betaine transport system</fullName>
    </submittedName>
</protein>
<evidence type="ECO:0000259" key="2">
    <source>
        <dbReference type="Pfam" id="PF04069"/>
    </source>
</evidence>
<dbReference type="GO" id="GO:0043190">
    <property type="term" value="C:ATP-binding cassette (ABC) transporter complex"/>
    <property type="evidence" value="ECO:0007669"/>
    <property type="project" value="InterPro"/>
</dbReference>
<dbReference type="AlphaFoldDB" id="A0AAV3XCS0"/>
<dbReference type="EMBL" id="BLAY01000024">
    <property type="protein sequence ID" value="GET37197.1"/>
    <property type="molecule type" value="Genomic_DNA"/>
</dbReference>
<dbReference type="InterPro" id="IPR007210">
    <property type="entry name" value="ABC_Gly_betaine_transp_sub-bd"/>
</dbReference>
<sequence>MKKRRFLALCLICFSLMVAIAACNTRLQNQIVIGSKNFTEQLILAEILAQHIEANTNLKVERRLNLGGTFVCHQAIVAGEIDVYVEYTGTAFTAILKKPPISNSQQVYQEVKQAYAKQFQLELTEPLGFNNTFAMLIRGEDARKENIKTLSQAAQKAPEWKAGFGYEFIERKDGFSGLAKTYGLRFSEPPRVMDLGLMYRAIKERQVDLIAGASTDGLIERLDLVVLKDDKQYFPPYYAVPIVRKQTVEKYPQLRQALQQLGGIITEKDMQNLNYQVDAEGKDVKQVAQQFLKSKGLVKN</sequence>
<dbReference type="RefSeq" id="WP_226578281.1">
    <property type="nucleotide sequence ID" value="NZ_BLAY01000024.1"/>
</dbReference>
<evidence type="ECO:0000313" key="3">
    <source>
        <dbReference type="EMBL" id="GET37197.1"/>
    </source>
</evidence>
<dbReference type="SUPFAM" id="SSF53850">
    <property type="entry name" value="Periplasmic binding protein-like II"/>
    <property type="match status" value="1"/>
</dbReference>
<dbReference type="CDD" id="cd13613">
    <property type="entry name" value="PBP2_Opu_like_2"/>
    <property type="match status" value="1"/>
</dbReference>
<proteinExistence type="predicted"/>
<dbReference type="Gene3D" id="3.40.190.10">
    <property type="entry name" value="Periplasmic binding protein-like II"/>
    <property type="match status" value="1"/>
</dbReference>
<feature type="signal peptide" evidence="1">
    <location>
        <begin position="1"/>
        <end position="21"/>
    </location>
</feature>
<evidence type="ECO:0000313" key="4">
    <source>
        <dbReference type="Proteomes" id="UP001050975"/>
    </source>
</evidence>
<keyword evidence="4" id="KW-1185">Reference proteome</keyword>
<gene>
    <name evidence="3" type="ORF">MiSe_19500</name>
</gene>
<dbReference type="Gene3D" id="3.40.190.120">
    <property type="entry name" value="Osmoprotection protein (prox), domain 2"/>
    <property type="match status" value="1"/>
</dbReference>
<dbReference type="Proteomes" id="UP001050975">
    <property type="component" value="Unassembled WGS sequence"/>
</dbReference>